<dbReference type="OrthoDB" id="8785703at2759"/>
<dbReference type="SUPFAM" id="SSF57850">
    <property type="entry name" value="RING/U-box"/>
    <property type="match status" value="1"/>
</dbReference>
<comment type="caution">
    <text evidence="6">The sequence shown here is derived from an EMBL/GenBank/DDBJ whole genome shotgun (WGS) entry which is preliminary data.</text>
</comment>
<dbReference type="SUPFAM" id="SSF47473">
    <property type="entry name" value="EF-hand"/>
    <property type="match status" value="1"/>
</dbReference>
<dbReference type="PROSITE" id="PS00018">
    <property type="entry name" value="EF_HAND_1"/>
    <property type="match status" value="1"/>
</dbReference>
<dbReference type="Gene3D" id="1.10.238.10">
    <property type="entry name" value="EF-hand"/>
    <property type="match status" value="1"/>
</dbReference>
<dbReference type="Gene3D" id="3.30.60.90">
    <property type="match status" value="1"/>
</dbReference>
<keyword evidence="1" id="KW-0479">Metal-binding</keyword>
<proteinExistence type="predicted"/>
<dbReference type="Pfam" id="PF13202">
    <property type="entry name" value="EF-hand_5"/>
    <property type="match status" value="2"/>
</dbReference>
<dbReference type="InterPro" id="IPR043145">
    <property type="entry name" value="Znf_ZZ_sf"/>
</dbReference>
<evidence type="ECO:0000313" key="6">
    <source>
        <dbReference type="EMBL" id="KAF7115348.1"/>
    </source>
</evidence>
<evidence type="ECO:0000256" key="1">
    <source>
        <dbReference type="ARBA" id="ARBA00022723"/>
    </source>
</evidence>
<evidence type="ECO:0000256" key="2">
    <source>
        <dbReference type="ARBA" id="ARBA00022771"/>
    </source>
</evidence>
<protein>
    <recommendedName>
        <fullName evidence="5">EF-hand domain-containing protein</fullName>
    </recommendedName>
</protein>
<dbReference type="Proteomes" id="UP000626092">
    <property type="component" value="Unassembled WGS sequence"/>
</dbReference>
<dbReference type="InterPro" id="IPR018247">
    <property type="entry name" value="EF_Hand_1_Ca_BS"/>
</dbReference>
<dbReference type="EMBL" id="WJXA01000150">
    <property type="protein sequence ID" value="KAF7115348.1"/>
    <property type="molecule type" value="Genomic_DNA"/>
</dbReference>
<keyword evidence="3" id="KW-0862">Zinc</keyword>
<evidence type="ECO:0000256" key="3">
    <source>
        <dbReference type="ARBA" id="ARBA00022833"/>
    </source>
</evidence>
<reference evidence="6" key="1">
    <citation type="submission" date="2019-11" db="EMBL/GenBank/DDBJ databases">
        <authorList>
            <person name="Liu Y."/>
            <person name="Hou J."/>
            <person name="Li T.-Q."/>
            <person name="Guan C.-H."/>
            <person name="Wu X."/>
            <person name="Wu H.-Z."/>
            <person name="Ling F."/>
            <person name="Zhang R."/>
            <person name="Shi X.-G."/>
            <person name="Ren J.-P."/>
            <person name="Chen E.-F."/>
            <person name="Sun J.-M."/>
        </authorList>
    </citation>
    <scope>NUCLEOTIDE SEQUENCE</scope>
    <source>
        <strain evidence="6">Adult_tree_wgs_1</strain>
        <tissue evidence="6">Leaves</tissue>
    </source>
</reference>
<evidence type="ECO:0000259" key="5">
    <source>
        <dbReference type="PROSITE" id="PS50222"/>
    </source>
</evidence>
<keyword evidence="7" id="KW-1185">Reference proteome</keyword>
<evidence type="ECO:0000256" key="4">
    <source>
        <dbReference type="ARBA" id="ARBA00022837"/>
    </source>
</evidence>
<dbReference type="InterPro" id="IPR011992">
    <property type="entry name" value="EF-hand-dom_pair"/>
</dbReference>
<sequence>MEEMRGAAMAYYANMSNDQQQMVLGFYESLDTNGDGKVGVQEYLDFLEQKGYSKRHMPPNLFKLLDENNDGTLDFEECHRRVLCDGCQSYLWGLYFVCVDCYNVGTGATYELCCSCYRNKNFSHAHSSFLDNYALLWTNRSKVKTWEEQEETCNGKTSNGGVSKRVLVVRISGGIRLEHVLRKICDRWNNLCIGSFSLSYVLDESDCELDNEESFDNILYLYPTTDRIDAKVEISRGLNSEITEALPELEVNFVVELIVSTDLVWRSML</sequence>
<keyword evidence="2" id="KW-0863">Zinc-finger</keyword>
<keyword evidence="4" id="KW-0106">Calcium</keyword>
<dbReference type="InterPro" id="IPR002048">
    <property type="entry name" value="EF_hand_dom"/>
</dbReference>
<feature type="domain" description="EF-hand" evidence="5">
    <location>
        <begin position="60"/>
        <end position="88"/>
    </location>
</feature>
<dbReference type="PROSITE" id="PS50222">
    <property type="entry name" value="EF_HAND_2"/>
    <property type="match status" value="2"/>
</dbReference>
<dbReference type="AlphaFoldDB" id="A0A834FVJ9"/>
<organism evidence="6 7">
    <name type="scientific">Rhododendron simsii</name>
    <name type="common">Sims's rhododendron</name>
    <dbReference type="NCBI Taxonomy" id="118357"/>
    <lineage>
        <taxon>Eukaryota</taxon>
        <taxon>Viridiplantae</taxon>
        <taxon>Streptophyta</taxon>
        <taxon>Embryophyta</taxon>
        <taxon>Tracheophyta</taxon>
        <taxon>Spermatophyta</taxon>
        <taxon>Magnoliopsida</taxon>
        <taxon>eudicotyledons</taxon>
        <taxon>Gunneridae</taxon>
        <taxon>Pentapetalae</taxon>
        <taxon>asterids</taxon>
        <taxon>Ericales</taxon>
        <taxon>Ericaceae</taxon>
        <taxon>Ericoideae</taxon>
        <taxon>Rhodoreae</taxon>
        <taxon>Rhododendron</taxon>
    </lineage>
</organism>
<accession>A0A834FVJ9</accession>
<evidence type="ECO:0000313" key="7">
    <source>
        <dbReference type="Proteomes" id="UP000626092"/>
    </source>
</evidence>
<name>A0A834FVJ9_RHOSS</name>
<gene>
    <name evidence="6" type="ORF">RHSIM_RhsimUnG0058300</name>
</gene>
<dbReference type="GO" id="GO:0005509">
    <property type="term" value="F:calcium ion binding"/>
    <property type="evidence" value="ECO:0007669"/>
    <property type="project" value="InterPro"/>
</dbReference>
<dbReference type="GO" id="GO:0008270">
    <property type="term" value="F:zinc ion binding"/>
    <property type="evidence" value="ECO:0007669"/>
    <property type="project" value="UniProtKB-KW"/>
</dbReference>
<feature type="domain" description="EF-hand" evidence="5">
    <location>
        <begin position="18"/>
        <end position="53"/>
    </location>
</feature>